<reference evidence="6 7" key="1">
    <citation type="submission" date="2016-07" db="EMBL/GenBank/DDBJ databases">
        <title>Pervasive Adenine N6-methylation of Active Genes in Fungi.</title>
        <authorList>
            <consortium name="DOE Joint Genome Institute"/>
            <person name="Mondo S.J."/>
            <person name="Dannebaum R.O."/>
            <person name="Kuo R.C."/>
            <person name="Labutti K."/>
            <person name="Haridas S."/>
            <person name="Kuo A."/>
            <person name="Salamov A."/>
            <person name="Ahrendt S.R."/>
            <person name="Lipzen A."/>
            <person name="Sullivan W."/>
            <person name="Andreopoulos W.B."/>
            <person name="Clum A."/>
            <person name="Lindquist E."/>
            <person name="Daum C."/>
            <person name="Ramamoorthy G.K."/>
            <person name="Gryganskyi A."/>
            <person name="Culley D."/>
            <person name="Magnuson J.K."/>
            <person name="James T.Y."/>
            <person name="O'Malley M.A."/>
            <person name="Stajich J.E."/>
            <person name="Spatafora J.W."/>
            <person name="Visel A."/>
            <person name="Grigoriev I.V."/>
        </authorList>
    </citation>
    <scope>NUCLEOTIDE SEQUENCE [LARGE SCALE GENOMIC DNA]</scope>
    <source>
        <strain evidence="6 7">62-1032</strain>
    </source>
</reference>
<dbReference type="Gene3D" id="6.10.140.2220">
    <property type="match status" value="1"/>
</dbReference>
<keyword evidence="3" id="KW-0862">Zinc</keyword>
<dbReference type="SUPFAM" id="SSF144232">
    <property type="entry name" value="HIT/MYND zinc finger-like"/>
    <property type="match status" value="1"/>
</dbReference>
<dbReference type="Pfam" id="PF01753">
    <property type="entry name" value="zf-MYND"/>
    <property type="match status" value="1"/>
</dbReference>
<feature type="domain" description="MYND-type" evidence="5">
    <location>
        <begin position="262"/>
        <end position="302"/>
    </location>
</feature>
<sequence>MSWNVLASFGQARGLREIDMVNLSSNNATLKLMQCERLGLWQTSVRDKFYRPKAMLRAAGDLPEAQFIKYKRILEEIEQRLGENSQESWVPILYNWELYPGASKGTLDSGDFVIVNSRLDKYLLVQLYGDECNGCGKPHQDLYDQLLVETAQRFLNLTSYLHGVRTPKWIRATYTSPQEPLPSPAFFDFDNLSPARRRPTDSLVLHLTRDDLIPSLREKDCDLIDALVHSLGGFSLSRHHVLMPKDAPPPITWGREKIQRVCAGCEKMFPLDKLSRCGGCRLVFYCGAKCQQQHWSLHKRPCKASRR</sequence>
<proteinExistence type="predicted"/>
<accession>A0A1Y2FN06</accession>
<dbReference type="PROSITE" id="PS01360">
    <property type="entry name" value="ZF_MYND_1"/>
    <property type="match status" value="1"/>
</dbReference>
<dbReference type="InterPro" id="IPR002893">
    <property type="entry name" value="Znf_MYND"/>
</dbReference>
<evidence type="ECO:0000259" key="5">
    <source>
        <dbReference type="PROSITE" id="PS50865"/>
    </source>
</evidence>
<organism evidence="6 7">
    <name type="scientific">Leucosporidium creatinivorum</name>
    <dbReference type="NCBI Taxonomy" id="106004"/>
    <lineage>
        <taxon>Eukaryota</taxon>
        <taxon>Fungi</taxon>
        <taxon>Dikarya</taxon>
        <taxon>Basidiomycota</taxon>
        <taxon>Pucciniomycotina</taxon>
        <taxon>Microbotryomycetes</taxon>
        <taxon>Leucosporidiales</taxon>
        <taxon>Leucosporidium</taxon>
    </lineage>
</organism>
<evidence type="ECO:0000313" key="6">
    <source>
        <dbReference type="EMBL" id="ORY84115.1"/>
    </source>
</evidence>
<dbReference type="AlphaFoldDB" id="A0A1Y2FN06"/>
<keyword evidence="1" id="KW-0479">Metal-binding</keyword>
<dbReference type="STRING" id="106004.A0A1Y2FN06"/>
<dbReference type="OrthoDB" id="341421at2759"/>
<keyword evidence="2 4" id="KW-0863">Zinc-finger</keyword>
<protein>
    <recommendedName>
        <fullName evidence="5">MYND-type domain-containing protein</fullName>
    </recommendedName>
</protein>
<dbReference type="PROSITE" id="PS50865">
    <property type="entry name" value="ZF_MYND_2"/>
    <property type="match status" value="1"/>
</dbReference>
<evidence type="ECO:0000313" key="7">
    <source>
        <dbReference type="Proteomes" id="UP000193467"/>
    </source>
</evidence>
<comment type="caution">
    <text evidence="6">The sequence shown here is derived from an EMBL/GenBank/DDBJ whole genome shotgun (WGS) entry which is preliminary data.</text>
</comment>
<evidence type="ECO:0000256" key="2">
    <source>
        <dbReference type="ARBA" id="ARBA00022771"/>
    </source>
</evidence>
<evidence type="ECO:0000256" key="3">
    <source>
        <dbReference type="ARBA" id="ARBA00022833"/>
    </source>
</evidence>
<evidence type="ECO:0000256" key="1">
    <source>
        <dbReference type="ARBA" id="ARBA00022723"/>
    </source>
</evidence>
<dbReference type="Proteomes" id="UP000193467">
    <property type="component" value="Unassembled WGS sequence"/>
</dbReference>
<name>A0A1Y2FN06_9BASI</name>
<dbReference type="EMBL" id="MCGR01000018">
    <property type="protein sequence ID" value="ORY84115.1"/>
    <property type="molecule type" value="Genomic_DNA"/>
</dbReference>
<keyword evidence="7" id="KW-1185">Reference proteome</keyword>
<dbReference type="InParanoid" id="A0A1Y2FN06"/>
<gene>
    <name evidence="6" type="ORF">BCR35DRAFT_331059</name>
</gene>
<evidence type="ECO:0000256" key="4">
    <source>
        <dbReference type="PROSITE-ProRule" id="PRU00134"/>
    </source>
</evidence>
<dbReference type="GO" id="GO:0008270">
    <property type="term" value="F:zinc ion binding"/>
    <property type="evidence" value="ECO:0007669"/>
    <property type="project" value="UniProtKB-KW"/>
</dbReference>